<dbReference type="AlphaFoldDB" id="A0A8I6RKZ1"/>
<keyword evidence="4" id="KW-1185">Reference proteome</keyword>
<name>A0A8I6RKZ1_CIMLE</name>
<dbReference type="InterPro" id="IPR002347">
    <property type="entry name" value="SDR_fam"/>
</dbReference>
<dbReference type="GeneID" id="106665883"/>
<dbReference type="RefSeq" id="XP_014248174.1">
    <property type="nucleotide sequence ID" value="XM_014392688.2"/>
</dbReference>
<dbReference type="Gene3D" id="3.40.50.720">
    <property type="entry name" value="NAD(P)-binding Rossmann-like Domain"/>
    <property type="match status" value="1"/>
</dbReference>
<dbReference type="SUPFAM" id="SSF51735">
    <property type="entry name" value="NAD(P)-binding Rossmann-fold domains"/>
    <property type="match status" value="1"/>
</dbReference>
<dbReference type="Pfam" id="PF00106">
    <property type="entry name" value="adh_short"/>
    <property type="match status" value="1"/>
</dbReference>
<evidence type="ECO:0000256" key="1">
    <source>
        <dbReference type="ARBA" id="ARBA00023002"/>
    </source>
</evidence>
<dbReference type="PANTHER" id="PTHR43157">
    <property type="entry name" value="PHOSPHATIDYLINOSITOL-GLYCAN BIOSYNTHESIS CLASS F PROTEIN-RELATED"/>
    <property type="match status" value="1"/>
</dbReference>
<feature type="chain" id="PRO_5035199633" description="Dehydrogenase" evidence="2">
    <location>
        <begin position="27"/>
        <end position="317"/>
    </location>
</feature>
<dbReference type="InterPro" id="IPR036291">
    <property type="entry name" value="NAD(P)-bd_dom_sf"/>
</dbReference>
<evidence type="ECO:0000256" key="2">
    <source>
        <dbReference type="SAM" id="SignalP"/>
    </source>
</evidence>
<dbReference type="PANTHER" id="PTHR43157:SF31">
    <property type="entry name" value="PHOSPHATIDYLINOSITOL-GLYCAN BIOSYNTHESIS CLASS F PROTEIN"/>
    <property type="match status" value="1"/>
</dbReference>
<evidence type="ECO:0008006" key="5">
    <source>
        <dbReference type="Google" id="ProtNLM"/>
    </source>
</evidence>
<feature type="signal peptide" evidence="2">
    <location>
        <begin position="1"/>
        <end position="26"/>
    </location>
</feature>
<sequence>MGLALWCTGVPLVLLLIRKYREHIWGYCRDWRSQKNRVFIVTGASSGLGKETVKELASRGARVVMACRDMEKAKEVILDIRSSIQTGELIPMELELGSKDSIMKFADEVLKSFPKVHVLINNAGLSVPPTLNRRTVDGIEINFGVNYLGHYFLTELLLERLKESAPSRIVFVTSKLLEGGMIDFETIKGDKKFPVGRRNQAYNNSKLAQMYYCRELSKRLDNKGVEVYGVCPGFCYTDLFRYSKLKWFQYLLFLPIAFFFLRRPCNGCQTILHCALSDDVQGFSGNVFRDCKLDKVNYIFEEETENKLAQISKQLMF</sequence>
<evidence type="ECO:0000313" key="4">
    <source>
        <dbReference type="Proteomes" id="UP000494040"/>
    </source>
</evidence>
<dbReference type="PRINTS" id="PR00081">
    <property type="entry name" value="GDHRDH"/>
</dbReference>
<keyword evidence="2" id="KW-0732">Signal</keyword>
<dbReference type="CDD" id="cd05327">
    <property type="entry name" value="retinol-DH_like_SDR_c_like"/>
    <property type="match status" value="1"/>
</dbReference>
<keyword evidence="1" id="KW-0560">Oxidoreductase</keyword>
<accession>A0A8I6RKZ1</accession>
<dbReference type="GO" id="GO:0016491">
    <property type="term" value="F:oxidoreductase activity"/>
    <property type="evidence" value="ECO:0007669"/>
    <property type="project" value="UniProtKB-KW"/>
</dbReference>
<protein>
    <recommendedName>
        <fullName evidence="5">Dehydrogenase</fullName>
    </recommendedName>
</protein>
<dbReference type="Proteomes" id="UP000494040">
    <property type="component" value="Unassembled WGS sequence"/>
</dbReference>
<dbReference type="OMA" id="RSWFHYI"/>
<organism evidence="3 4">
    <name type="scientific">Cimex lectularius</name>
    <name type="common">Bed bug</name>
    <name type="synonym">Acanthia lectularia</name>
    <dbReference type="NCBI Taxonomy" id="79782"/>
    <lineage>
        <taxon>Eukaryota</taxon>
        <taxon>Metazoa</taxon>
        <taxon>Ecdysozoa</taxon>
        <taxon>Arthropoda</taxon>
        <taxon>Hexapoda</taxon>
        <taxon>Insecta</taxon>
        <taxon>Pterygota</taxon>
        <taxon>Neoptera</taxon>
        <taxon>Paraneoptera</taxon>
        <taxon>Hemiptera</taxon>
        <taxon>Heteroptera</taxon>
        <taxon>Panheteroptera</taxon>
        <taxon>Cimicomorpha</taxon>
        <taxon>Cimicidae</taxon>
        <taxon>Cimex</taxon>
    </lineage>
</organism>
<reference evidence="3" key="1">
    <citation type="submission" date="2022-01" db="UniProtKB">
        <authorList>
            <consortium name="EnsemblMetazoa"/>
        </authorList>
    </citation>
    <scope>IDENTIFICATION</scope>
</reference>
<dbReference type="EnsemblMetazoa" id="XM_014392688.2">
    <property type="protein sequence ID" value="XP_014248174.1"/>
    <property type="gene ID" value="LOC106665883"/>
</dbReference>
<evidence type="ECO:0000313" key="3">
    <source>
        <dbReference type="EnsemblMetazoa" id="XP_014248174.1"/>
    </source>
</evidence>
<dbReference type="KEGG" id="clec:106665883"/>
<proteinExistence type="predicted"/>
<dbReference type="OrthoDB" id="191139at2759"/>